<protein>
    <submittedName>
        <fullName evidence="1">Uncharacterized protein</fullName>
    </submittedName>
</protein>
<dbReference type="AlphaFoldDB" id="A0A0E9T351"/>
<reference evidence="1" key="2">
    <citation type="journal article" date="2015" name="Fish Shellfish Immunol.">
        <title>Early steps in the European eel (Anguilla anguilla)-Vibrio vulnificus interaction in the gills: Role of the RtxA13 toxin.</title>
        <authorList>
            <person name="Callol A."/>
            <person name="Pajuelo D."/>
            <person name="Ebbesson L."/>
            <person name="Teles M."/>
            <person name="MacKenzie S."/>
            <person name="Amaro C."/>
        </authorList>
    </citation>
    <scope>NUCLEOTIDE SEQUENCE</scope>
</reference>
<name>A0A0E9T351_ANGAN</name>
<organism evidence="1">
    <name type="scientific">Anguilla anguilla</name>
    <name type="common">European freshwater eel</name>
    <name type="synonym">Muraena anguilla</name>
    <dbReference type="NCBI Taxonomy" id="7936"/>
    <lineage>
        <taxon>Eukaryota</taxon>
        <taxon>Metazoa</taxon>
        <taxon>Chordata</taxon>
        <taxon>Craniata</taxon>
        <taxon>Vertebrata</taxon>
        <taxon>Euteleostomi</taxon>
        <taxon>Actinopterygii</taxon>
        <taxon>Neopterygii</taxon>
        <taxon>Teleostei</taxon>
        <taxon>Anguilliformes</taxon>
        <taxon>Anguillidae</taxon>
        <taxon>Anguilla</taxon>
    </lineage>
</organism>
<accession>A0A0E9T351</accession>
<evidence type="ECO:0000313" key="1">
    <source>
        <dbReference type="EMBL" id="JAH48046.1"/>
    </source>
</evidence>
<dbReference type="EMBL" id="GBXM01060531">
    <property type="protein sequence ID" value="JAH48046.1"/>
    <property type="molecule type" value="Transcribed_RNA"/>
</dbReference>
<sequence length="28" mass="3171">METHTLRLAQLFSISLQTKQLSRGKGIL</sequence>
<reference evidence="1" key="1">
    <citation type="submission" date="2014-11" db="EMBL/GenBank/DDBJ databases">
        <authorList>
            <person name="Amaro Gonzalez C."/>
        </authorList>
    </citation>
    <scope>NUCLEOTIDE SEQUENCE</scope>
</reference>
<proteinExistence type="predicted"/>